<keyword evidence="2" id="KW-1185">Reference proteome</keyword>
<evidence type="ECO:0000313" key="1">
    <source>
        <dbReference type="EMBL" id="PUZ56147.1"/>
    </source>
</evidence>
<reference evidence="1 2" key="1">
    <citation type="submission" date="2018-04" db="EMBL/GenBank/DDBJ databases">
        <title>WGS assembly of Panicum hallii var. hallii HAL2.</title>
        <authorList>
            <person name="Lovell J."/>
            <person name="Jenkins J."/>
            <person name="Lowry D."/>
            <person name="Mamidi S."/>
            <person name="Sreedasyam A."/>
            <person name="Weng X."/>
            <person name="Barry K."/>
            <person name="Bonette J."/>
            <person name="Campitelli B."/>
            <person name="Daum C."/>
            <person name="Gordon S."/>
            <person name="Gould B."/>
            <person name="Lipzen A."/>
            <person name="MacQueen A."/>
            <person name="Palacio-Mejia J."/>
            <person name="Plott C."/>
            <person name="Shakirov E."/>
            <person name="Shu S."/>
            <person name="Yoshinaga Y."/>
            <person name="Zane M."/>
            <person name="Rokhsar D."/>
            <person name="Grimwood J."/>
            <person name="Schmutz J."/>
            <person name="Juenger T."/>
        </authorList>
    </citation>
    <scope>NUCLEOTIDE SEQUENCE [LARGE SCALE GENOMIC DNA]</scope>
    <source>
        <strain evidence="2">cv. HAL2</strain>
    </source>
</reference>
<dbReference type="EMBL" id="CM009753">
    <property type="protein sequence ID" value="PUZ56147.1"/>
    <property type="molecule type" value="Genomic_DNA"/>
</dbReference>
<dbReference type="AlphaFoldDB" id="A0A2T7DKR0"/>
<dbReference type="Gramene" id="PUZ56147">
    <property type="protein sequence ID" value="PUZ56147"/>
    <property type="gene ID" value="GQ55_5G272600"/>
</dbReference>
<proteinExistence type="predicted"/>
<protein>
    <recommendedName>
        <fullName evidence="3">Reverse transcriptase zinc-binding domain-containing protein</fullName>
    </recommendedName>
</protein>
<organism evidence="1 2">
    <name type="scientific">Panicum hallii var. hallii</name>
    <dbReference type="NCBI Taxonomy" id="1504633"/>
    <lineage>
        <taxon>Eukaryota</taxon>
        <taxon>Viridiplantae</taxon>
        <taxon>Streptophyta</taxon>
        <taxon>Embryophyta</taxon>
        <taxon>Tracheophyta</taxon>
        <taxon>Spermatophyta</taxon>
        <taxon>Magnoliopsida</taxon>
        <taxon>Liliopsida</taxon>
        <taxon>Poales</taxon>
        <taxon>Poaceae</taxon>
        <taxon>PACMAD clade</taxon>
        <taxon>Panicoideae</taxon>
        <taxon>Panicodae</taxon>
        <taxon>Paniceae</taxon>
        <taxon>Panicinae</taxon>
        <taxon>Panicum</taxon>
        <taxon>Panicum sect. Panicum</taxon>
    </lineage>
</organism>
<dbReference type="Proteomes" id="UP000244336">
    <property type="component" value="Chromosome 5"/>
</dbReference>
<dbReference type="OrthoDB" id="692647at2759"/>
<gene>
    <name evidence="1" type="ORF">GQ55_5G272600</name>
</gene>
<sequence>MSTLDEMAEFVQLWDLVSNFSLDADQPDTVTWKWTRMSAFNGPSIWTTEAVGKHKFFARLLVWEKIRVWTTDMVPMLDPASTVEAWWRSPQRGLPNKLRRLKAAVLMYTTWNIWKKRNRRIFEHRSCQSTQAFELIKEEMELRKKPAGAGDFFKENYCNPEVA</sequence>
<evidence type="ECO:0008006" key="3">
    <source>
        <dbReference type="Google" id="ProtNLM"/>
    </source>
</evidence>
<name>A0A2T7DKR0_9POAL</name>
<accession>A0A2T7DKR0</accession>
<evidence type="ECO:0000313" key="2">
    <source>
        <dbReference type="Proteomes" id="UP000244336"/>
    </source>
</evidence>